<keyword evidence="3" id="KW-1185">Reference proteome</keyword>
<accession>A0A4Y2VNX8</accession>
<feature type="region of interest" description="Disordered" evidence="1">
    <location>
        <begin position="18"/>
        <end position="57"/>
    </location>
</feature>
<gene>
    <name evidence="2" type="ORF">AVEN_138994_1</name>
</gene>
<feature type="compositionally biased region" description="Basic and acidic residues" evidence="1">
    <location>
        <begin position="27"/>
        <end position="36"/>
    </location>
</feature>
<dbReference type="AlphaFoldDB" id="A0A4Y2VNX8"/>
<comment type="caution">
    <text evidence="2">The sequence shown here is derived from an EMBL/GenBank/DDBJ whole genome shotgun (WGS) entry which is preliminary data.</text>
</comment>
<evidence type="ECO:0000313" key="2">
    <source>
        <dbReference type="EMBL" id="GBO26322.1"/>
    </source>
</evidence>
<reference evidence="2 3" key="1">
    <citation type="journal article" date="2019" name="Sci. Rep.">
        <title>Orb-weaving spider Araneus ventricosus genome elucidates the spidroin gene catalogue.</title>
        <authorList>
            <person name="Kono N."/>
            <person name="Nakamura H."/>
            <person name="Ohtoshi R."/>
            <person name="Moran D.A.P."/>
            <person name="Shinohara A."/>
            <person name="Yoshida Y."/>
            <person name="Fujiwara M."/>
            <person name="Mori M."/>
            <person name="Tomita M."/>
            <person name="Arakawa K."/>
        </authorList>
    </citation>
    <scope>NUCLEOTIDE SEQUENCE [LARGE SCALE GENOMIC DNA]</scope>
</reference>
<dbReference type="EMBL" id="BGPR01049332">
    <property type="protein sequence ID" value="GBO26322.1"/>
    <property type="molecule type" value="Genomic_DNA"/>
</dbReference>
<sequence length="57" mass="6294">MQRLSKSRACANLSRAFRDEDGPFFEKPPDFKDRGVDNSARSLALPKDCSSQSSSGE</sequence>
<organism evidence="2 3">
    <name type="scientific">Araneus ventricosus</name>
    <name type="common">Orbweaver spider</name>
    <name type="synonym">Epeira ventricosa</name>
    <dbReference type="NCBI Taxonomy" id="182803"/>
    <lineage>
        <taxon>Eukaryota</taxon>
        <taxon>Metazoa</taxon>
        <taxon>Ecdysozoa</taxon>
        <taxon>Arthropoda</taxon>
        <taxon>Chelicerata</taxon>
        <taxon>Arachnida</taxon>
        <taxon>Araneae</taxon>
        <taxon>Araneomorphae</taxon>
        <taxon>Entelegynae</taxon>
        <taxon>Araneoidea</taxon>
        <taxon>Araneidae</taxon>
        <taxon>Araneus</taxon>
    </lineage>
</organism>
<feature type="non-terminal residue" evidence="2">
    <location>
        <position position="57"/>
    </location>
</feature>
<name>A0A4Y2VNX8_ARAVE</name>
<evidence type="ECO:0000256" key="1">
    <source>
        <dbReference type="SAM" id="MobiDB-lite"/>
    </source>
</evidence>
<evidence type="ECO:0000313" key="3">
    <source>
        <dbReference type="Proteomes" id="UP000499080"/>
    </source>
</evidence>
<protein>
    <submittedName>
        <fullName evidence="2">Uncharacterized protein</fullName>
    </submittedName>
</protein>
<proteinExistence type="predicted"/>
<dbReference type="Proteomes" id="UP000499080">
    <property type="component" value="Unassembled WGS sequence"/>
</dbReference>